<dbReference type="eggNOG" id="ENOG50338G9">
    <property type="taxonomic scope" value="Bacteria"/>
</dbReference>
<dbReference type="OrthoDB" id="680708at2"/>
<dbReference type="RefSeq" id="WP_016194476.1">
    <property type="nucleotide sequence ID" value="NZ_AQPN01000047.1"/>
</dbReference>
<gene>
    <name evidence="1" type="ORF">ADIARSV_1235</name>
</gene>
<dbReference type="AlphaFoldDB" id="R9GUM2"/>
<comment type="caution">
    <text evidence="1">The sequence shown here is derived from an EMBL/GenBank/DDBJ whole genome shotgun (WGS) entry which is preliminary data.</text>
</comment>
<dbReference type="EMBL" id="AQPN01000047">
    <property type="protein sequence ID" value="EOR95552.1"/>
    <property type="molecule type" value="Genomic_DNA"/>
</dbReference>
<sequence>MATIDNKGRVRGTAGSVVYRTYRDKNIIQGKPAKFKQTQESIKTSTEFGLSSSTAAIIRQAFEPAYLHRDGTAVSRSTQLVYRSIRNGFSGSVGERDLHDADLSHLNGMEFNADSKLSEVLQMSHQVEQDSEGRVRVKLGSLNTQSGIKRPKGLSAGKLKYRVRLMLVAFNFREEYYEHLEVKDVDFGSYETVDEQAVCFDSIPSPSGILMLSMSLLVYNAIGLDEEAILINSKEFSPCAIIGAFQSTTASDRPKAAVNQCAANYPVEQGNLHHMVYVGNLLMLGLGLRIDLHGSTASKTAQKVNLTARLNETSSGITLGQRVSFKK</sequence>
<proteinExistence type="predicted"/>
<evidence type="ECO:0000313" key="1">
    <source>
        <dbReference type="EMBL" id="EOR95552.1"/>
    </source>
</evidence>
<dbReference type="STRING" id="1150600.ADIARSV_1235"/>
<keyword evidence="2" id="KW-1185">Reference proteome</keyword>
<dbReference type="Proteomes" id="UP000014174">
    <property type="component" value="Unassembled WGS sequence"/>
</dbReference>
<protein>
    <submittedName>
        <fullName evidence="1">Uncharacterized protein</fullName>
    </submittedName>
</protein>
<evidence type="ECO:0000313" key="2">
    <source>
        <dbReference type="Proteomes" id="UP000014174"/>
    </source>
</evidence>
<accession>R9GUM2</accession>
<reference evidence="1 2" key="1">
    <citation type="journal article" date="2013" name="Genome Announc.">
        <title>Draft Genome Sequence of Arcticibacter svalbardensis Strain MN12-7T, a Member of the Family Sphingobacteriaceae Isolated from an Arctic Soil Sample.</title>
        <authorList>
            <person name="Shivaji S."/>
            <person name="Ara S."/>
            <person name="Prasad S."/>
            <person name="Manasa B.P."/>
            <person name="Begum Z."/>
            <person name="Singh A."/>
            <person name="Kumar Pinnaka A."/>
        </authorList>
    </citation>
    <scope>NUCLEOTIDE SEQUENCE [LARGE SCALE GENOMIC DNA]</scope>
    <source>
        <strain evidence="1 2">MN12-7</strain>
    </source>
</reference>
<name>R9GUM2_9SPHI</name>
<organism evidence="1 2">
    <name type="scientific">Arcticibacter svalbardensis MN12-7</name>
    <dbReference type="NCBI Taxonomy" id="1150600"/>
    <lineage>
        <taxon>Bacteria</taxon>
        <taxon>Pseudomonadati</taxon>
        <taxon>Bacteroidota</taxon>
        <taxon>Sphingobacteriia</taxon>
        <taxon>Sphingobacteriales</taxon>
        <taxon>Sphingobacteriaceae</taxon>
        <taxon>Arcticibacter</taxon>
    </lineage>
</organism>